<sequence length="83" mass="9210">MLSSVHSANMSPSSLHQHFKAVTNASPLQYIKTIRLHHAHQLVAVQQTSISQAAYQVGYQSVSQFSREYKRLFGQIPSEAKAG</sequence>
<protein>
    <submittedName>
        <fullName evidence="5">AraC family transcriptional regulator</fullName>
    </submittedName>
</protein>
<dbReference type="SUPFAM" id="SSF46689">
    <property type="entry name" value="Homeodomain-like"/>
    <property type="match status" value="1"/>
</dbReference>
<feature type="domain" description="HTH araC/xylS-type" evidence="4">
    <location>
        <begin position="1"/>
        <end position="83"/>
    </location>
</feature>
<dbReference type="PANTHER" id="PTHR43436">
    <property type="entry name" value="ARAC-FAMILY TRANSCRIPTIONAL REGULATOR"/>
    <property type="match status" value="1"/>
</dbReference>
<dbReference type="PANTHER" id="PTHR43436:SF1">
    <property type="entry name" value="TRANSCRIPTIONAL REGULATORY PROTEIN"/>
    <property type="match status" value="1"/>
</dbReference>
<dbReference type="Proteomes" id="UP000252558">
    <property type="component" value="Unassembled WGS sequence"/>
</dbReference>
<accession>A0A368N7Z1</accession>
<dbReference type="OrthoDB" id="34150at2"/>
<evidence type="ECO:0000259" key="4">
    <source>
        <dbReference type="PROSITE" id="PS01124"/>
    </source>
</evidence>
<comment type="caution">
    <text evidence="5">The sequence shown here is derived from an EMBL/GenBank/DDBJ whole genome shotgun (WGS) entry which is preliminary data.</text>
</comment>
<evidence type="ECO:0000256" key="3">
    <source>
        <dbReference type="ARBA" id="ARBA00023163"/>
    </source>
</evidence>
<evidence type="ECO:0000313" key="5">
    <source>
        <dbReference type="EMBL" id="RCU45721.1"/>
    </source>
</evidence>
<dbReference type="InterPro" id="IPR009057">
    <property type="entry name" value="Homeodomain-like_sf"/>
</dbReference>
<dbReference type="GO" id="GO:0043565">
    <property type="term" value="F:sequence-specific DNA binding"/>
    <property type="evidence" value="ECO:0007669"/>
    <property type="project" value="InterPro"/>
</dbReference>
<reference evidence="5 6" key="1">
    <citation type="submission" date="2018-07" db="EMBL/GenBank/DDBJ databases">
        <title>Corallincola holothuriorum sp. nov., a new facultative anaerobe isolated from sea cucumber Apostichopus japonicus.</title>
        <authorList>
            <person name="Xia H."/>
        </authorList>
    </citation>
    <scope>NUCLEOTIDE SEQUENCE [LARGE SCALE GENOMIC DNA]</scope>
    <source>
        <strain evidence="5 6">C4</strain>
    </source>
</reference>
<keyword evidence="6" id="KW-1185">Reference proteome</keyword>
<dbReference type="PROSITE" id="PS01124">
    <property type="entry name" value="HTH_ARAC_FAMILY_2"/>
    <property type="match status" value="1"/>
</dbReference>
<proteinExistence type="predicted"/>
<dbReference type="GO" id="GO:0003700">
    <property type="term" value="F:DNA-binding transcription factor activity"/>
    <property type="evidence" value="ECO:0007669"/>
    <property type="project" value="InterPro"/>
</dbReference>
<evidence type="ECO:0000313" key="6">
    <source>
        <dbReference type="Proteomes" id="UP000252558"/>
    </source>
</evidence>
<keyword evidence="1" id="KW-0805">Transcription regulation</keyword>
<evidence type="ECO:0000256" key="1">
    <source>
        <dbReference type="ARBA" id="ARBA00023015"/>
    </source>
</evidence>
<dbReference type="SMART" id="SM00342">
    <property type="entry name" value="HTH_ARAC"/>
    <property type="match status" value="1"/>
</dbReference>
<gene>
    <name evidence="5" type="ORF">DU002_14780</name>
</gene>
<dbReference type="InterPro" id="IPR020449">
    <property type="entry name" value="Tscrpt_reg_AraC-type_HTH"/>
</dbReference>
<dbReference type="InterPro" id="IPR018060">
    <property type="entry name" value="HTH_AraC"/>
</dbReference>
<dbReference type="EMBL" id="QPID01000009">
    <property type="protein sequence ID" value="RCU45721.1"/>
    <property type="molecule type" value="Genomic_DNA"/>
</dbReference>
<dbReference type="AlphaFoldDB" id="A0A368N7Z1"/>
<dbReference type="PRINTS" id="PR00032">
    <property type="entry name" value="HTHARAC"/>
</dbReference>
<organism evidence="5 6">
    <name type="scientific">Corallincola holothuriorum</name>
    <dbReference type="NCBI Taxonomy" id="2282215"/>
    <lineage>
        <taxon>Bacteria</taxon>
        <taxon>Pseudomonadati</taxon>
        <taxon>Pseudomonadota</taxon>
        <taxon>Gammaproteobacteria</taxon>
        <taxon>Alteromonadales</taxon>
        <taxon>Psychromonadaceae</taxon>
        <taxon>Corallincola</taxon>
    </lineage>
</organism>
<keyword evidence="2" id="KW-0238">DNA-binding</keyword>
<evidence type="ECO:0000256" key="2">
    <source>
        <dbReference type="ARBA" id="ARBA00023125"/>
    </source>
</evidence>
<keyword evidence="3" id="KW-0804">Transcription</keyword>
<name>A0A368N7Z1_9GAMM</name>
<dbReference type="Gene3D" id="1.10.10.60">
    <property type="entry name" value="Homeodomain-like"/>
    <property type="match status" value="1"/>
</dbReference>
<dbReference type="Pfam" id="PF12833">
    <property type="entry name" value="HTH_18"/>
    <property type="match status" value="1"/>
</dbReference>